<dbReference type="Pfam" id="PF00072">
    <property type="entry name" value="Response_reg"/>
    <property type="match status" value="1"/>
</dbReference>
<dbReference type="OrthoDB" id="9808843at2"/>
<dbReference type="PROSITE" id="PS50110">
    <property type="entry name" value="RESPONSE_REGULATORY"/>
    <property type="match status" value="1"/>
</dbReference>
<keyword evidence="3" id="KW-0238">DNA-binding</keyword>
<accession>D1BUP2</accession>
<feature type="domain" description="HTH luxR-type" evidence="6">
    <location>
        <begin position="144"/>
        <end position="215"/>
    </location>
</feature>
<dbReference type="InterPro" id="IPR039420">
    <property type="entry name" value="WalR-like"/>
</dbReference>
<protein>
    <submittedName>
        <fullName evidence="8">Two component transcriptional regulator, LuxR family</fullName>
    </submittedName>
</protein>
<gene>
    <name evidence="8" type="ordered locus">Xcel_0244</name>
</gene>
<reference evidence="9" key="1">
    <citation type="submission" date="2009-11" db="EMBL/GenBank/DDBJ databases">
        <title>The complete chromosome of Xylanimonas cellulosilytica DSM 15894.</title>
        <authorList>
            <consortium name="US DOE Joint Genome Institute (JGI-PGF)"/>
            <person name="Lucas S."/>
            <person name="Copeland A."/>
            <person name="Lapidus A."/>
            <person name="Glavina del Rio T."/>
            <person name="Dalin E."/>
            <person name="Tice H."/>
            <person name="Bruce D."/>
            <person name="Goodwin L."/>
            <person name="Pitluck S."/>
            <person name="Kyrpides N."/>
            <person name="Mavromatis K."/>
            <person name="Ivanova N."/>
            <person name="Mikhailova N."/>
            <person name="Foster B."/>
            <person name="Clum A."/>
            <person name="Brettin T."/>
            <person name="Detter J.C."/>
            <person name="Han C."/>
            <person name="Larimer F."/>
            <person name="Land M."/>
            <person name="Hauser L."/>
            <person name="Markowitz V."/>
            <person name="Cheng J.F."/>
            <person name="Hugenholtz P."/>
            <person name="Woyke T."/>
            <person name="Wu D."/>
            <person name="Gehrich-Schroeter G."/>
            <person name="Schneider S."/>
            <person name="Pukall S.R."/>
            <person name="Klenk H.P."/>
            <person name="Eisen J.A."/>
        </authorList>
    </citation>
    <scope>NUCLEOTIDE SEQUENCE [LARGE SCALE GENOMIC DNA]</scope>
    <source>
        <strain evidence="9">DSM 15894 / CECT 5975 / LMG 20990 / XIL07</strain>
    </source>
</reference>
<proteinExistence type="predicted"/>
<dbReference type="HOGENOM" id="CLU_000445_90_0_11"/>
<dbReference type="PROSITE" id="PS50043">
    <property type="entry name" value="HTH_LUXR_2"/>
    <property type="match status" value="1"/>
</dbReference>
<keyword evidence="1 5" id="KW-0597">Phosphoprotein</keyword>
<dbReference type="eggNOG" id="COG2197">
    <property type="taxonomic scope" value="Bacteria"/>
</dbReference>
<evidence type="ECO:0000256" key="2">
    <source>
        <dbReference type="ARBA" id="ARBA00023015"/>
    </source>
</evidence>
<name>D1BUP2_XYLCX</name>
<dbReference type="GO" id="GO:0003677">
    <property type="term" value="F:DNA binding"/>
    <property type="evidence" value="ECO:0007669"/>
    <property type="project" value="UniProtKB-KW"/>
</dbReference>
<keyword evidence="2" id="KW-0805">Transcription regulation</keyword>
<dbReference type="EMBL" id="CP001821">
    <property type="protein sequence ID" value="ACZ29283.1"/>
    <property type="molecule type" value="Genomic_DNA"/>
</dbReference>
<dbReference type="SMART" id="SM00421">
    <property type="entry name" value="HTH_LUXR"/>
    <property type="match status" value="1"/>
</dbReference>
<keyword evidence="9" id="KW-1185">Reference proteome</keyword>
<organism evidence="8 9">
    <name type="scientific">Xylanimonas cellulosilytica (strain DSM 15894 / JCM 12276 / CECT 5975 / KCTC 9989 / LMG 20990 / NBRC 107835 / XIL07)</name>
    <dbReference type="NCBI Taxonomy" id="446471"/>
    <lineage>
        <taxon>Bacteria</taxon>
        <taxon>Bacillati</taxon>
        <taxon>Actinomycetota</taxon>
        <taxon>Actinomycetes</taxon>
        <taxon>Micrococcales</taxon>
        <taxon>Promicromonosporaceae</taxon>
        <taxon>Xylanimonas</taxon>
    </lineage>
</organism>
<dbReference type="PRINTS" id="PR00038">
    <property type="entry name" value="HTHLUXR"/>
</dbReference>
<dbReference type="GO" id="GO:0000160">
    <property type="term" value="P:phosphorelay signal transduction system"/>
    <property type="evidence" value="ECO:0007669"/>
    <property type="project" value="InterPro"/>
</dbReference>
<feature type="modified residue" description="4-aspartylphosphate" evidence="5">
    <location>
        <position position="52"/>
    </location>
</feature>
<evidence type="ECO:0000256" key="3">
    <source>
        <dbReference type="ARBA" id="ARBA00023125"/>
    </source>
</evidence>
<dbReference type="Proteomes" id="UP000002255">
    <property type="component" value="Chromosome"/>
</dbReference>
<dbReference type="SUPFAM" id="SSF46894">
    <property type="entry name" value="C-terminal effector domain of the bipartite response regulators"/>
    <property type="match status" value="1"/>
</dbReference>
<dbReference type="SMART" id="SM00448">
    <property type="entry name" value="REC"/>
    <property type="match status" value="1"/>
</dbReference>
<dbReference type="CDD" id="cd06170">
    <property type="entry name" value="LuxR_C_like"/>
    <property type="match status" value="1"/>
</dbReference>
<dbReference type="InterPro" id="IPR058245">
    <property type="entry name" value="NreC/VraR/RcsB-like_REC"/>
</dbReference>
<dbReference type="SUPFAM" id="SSF52172">
    <property type="entry name" value="CheY-like"/>
    <property type="match status" value="1"/>
</dbReference>
<dbReference type="InterPro" id="IPR011006">
    <property type="entry name" value="CheY-like_superfamily"/>
</dbReference>
<evidence type="ECO:0000259" key="6">
    <source>
        <dbReference type="PROSITE" id="PS50043"/>
    </source>
</evidence>
<evidence type="ECO:0000256" key="1">
    <source>
        <dbReference type="ARBA" id="ARBA00022553"/>
    </source>
</evidence>
<feature type="domain" description="Response regulatory" evidence="7">
    <location>
        <begin position="2"/>
        <end position="122"/>
    </location>
</feature>
<dbReference type="Pfam" id="PF00196">
    <property type="entry name" value="GerE"/>
    <property type="match status" value="1"/>
</dbReference>
<evidence type="ECO:0000259" key="7">
    <source>
        <dbReference type="PROSITE" id="PS50110"/>
    </source>
</evidence>
<evidence type="ECO:0000313" key="8">
    <source>
        <dbReference type="EMBL" id="ACZ29283.1"/>
    </source>
</evidence>
<dbReference type="PANTHER" id="PTHR43214">
    <property type="entry name" value="TWO-COMPONENT RESPONSE REGULATOR"/>
    <property type="match status" value="1"/>
</dbReference>
<dbReference type="Gene3D" id="3.40.50.2300">
    <property type="match status" value="1"/>
</dbReference>
<reference evidence="8 9" key="2">
    <citation type="journal article" date="2010" name="Stand. Genomic Sci.">
        <title>Complete genome sequence of Xylanimonas cellulosilytica type strain (XIL07).</title>
        <authorList>
            <person name="Foster B."/>
            <person name="Pukall R."/>
            <person name="Abt B."/>
            <person name="Nolan M."/>
            <person name="Glavina Del Rio T."/>
            <person name="Chen F."/>
            <person name="Lucas S."/>
            <person name="Tice H."/>
            <person name="Pitluck S."/>
            <person name="Cheng J.-F."/>
            <person name="Chertkov O."/>
            <person name="Brettin T."/>
            <person name="Han C."/>
            <person name="Detter J.C."/>
            <person name="Bruce D."/>
            <person name="Goodwin L."/>
            <person name="Ivanova N."/>
            <person name="Mavromatis K."/>
            <person name="Pati A."/>
            <person name="Mikhailova N."/>
            <person name="Chen A."/>
            <person name="Palaniappan K."/>
            <person name="Land M."/>
            <person name="Hauser L."/>
            <person name="Chang Y.-J."/>
            <person name="Jeffries C.D."/>
            <person name="Chain P."/>
            <person name="Rohde M."/>
            <person name="Goeker M."/>
            <person name="Bristow J."/>
            <person name="Eisen J.A."/>
            <person name="Markowitz V."/>
            <person name="Hugenholtz P."/>
            <person name="Kyrpides N.C."/>
            <person name="Klenk H.-P."/>
            <person name="Lapidus A."/>
        </authorList>
    </citation>
    <scope>NUCLEOTIDE SEQUENCE [LARGE SCALE GENOMIC DNA]</scope>
    <source>
        <strain evidence="9">DSM 15894 / CECT 5975 / LMG 20990 / XIL07</strain>
    </source>
</reference>
<dbReference type="GO" id="GO:0006355">
    <property type="term" value="P:regulation of DNA-templated transcription"/>
    <property type="evidence" value="ECO:0007669"/>
    <property type="project" value="InterPro"/>
</dbReference>
<dbReference type="PROSITE" id="PS00622">
    <property type="entry name" value="HTH_LUXR_1"/>
    <property type="match status" value="1"/>
</dbReference>
<dbReference type="InterPro" id="IPR000792">
    <property type="entry name" value="Tscrpt_reg_LuxR_C"/>
</dbReference>
<dbReference type="STRING" id="446471.Xcel_0244"/>
<dbReference type="AlphaFoldDB" id="D1BUP2"/>
<evidence type="ECO:0000256" key="5">
    <source>
        <dbReference type="PROSITE-ProRule" id="PRU00169"/>
    </source>
</evidence>
<evidence type="ECO:0000313" key="9">
    <source>
        <dbReference type="Proteomes" id="UP000002255"/>
    </source>
</evidence>
<dbReference type="InterPro" id="IPR016032">
    <property type="entry name" value="Sig_transdc_resp-reg_C-effctor"/>
</dbReference>
<dbReference type="InterPro" id="IPR001789">
    <property type="entry name" value="Sig_transdc_resp-reg_receiver"/>
</dbReference>
<keyword evidence="4" id="KW-0804">Transcription</keyword>
<sequence length="216" mass="24171">MRVIVVDDALLTRAGLVRLLAEVGVDVVAQAADARDIQALVADHDPDVVVLDIRMPPTFTDEGLLAASALHRERPELGLLVLSQYLETEYAMRLIEEHPEGVGYLLKDRLFDIAVLVDALRRIAEGETVIDPTIVARLLGRRRRQDPVDRLTPREREVLALIAEGLSNQAIAQRLVVTERTVETHVTSIFMKLELADDATTHRRVQAVLRYLRHAV</sequence>
<dbReference type="KEGG" id="xce:Xcel_0244"/>
<dbReference type="PANTHER" id="PTHR43214:SF24">
    <property type="entry name" value="TRANSCRIPTIONAL REGULATORY PROTEIN NARL-RELATED"/>
    <property type="match status" value="1"/>
</dbReference>
<dbReference type="RefSeq" id="WP_012877028.1">
    <property type="nucleotide sequence ID" value="NC_013530.1"/>
</dbReference>
<dbReference type="CDD" id="cd17535">
    <property type="entry name" value="REC_NarL-like"/>
    <property type="match status" value="1"/>
</dbReference>
<evidence type="ECO:0000256" key="4">
    <source>
        <dbReference type="ARBA" id="ARBA00023163"/>
    </source>
</evidence>